<dbReference type="PANTHER" id="PTHR10887">
    <property type="entry name" value="DNA2/NAM7 HELICASE FAMILY"/>
    <property type="match status" value="1"/>
</dbReference>
<proteinExistence type="predicted"/>
<keyword evidence="2" id="KW-0378">Hydrolase</keyword>
<keyword evidence="2" id="KW-0547">Nucleotide-binding</keyword>
<dbReference type="Pfam" id="PF13087">
    <property type="entry name" value="AAA_12"/>
    <property type="match status" value="1"/>
</dbReference>
<comment type="caution">
    <text evidence="2">The sequence shown here is derived from an EMBL/GenBank/DDBJ whole genome shotgun (WGS) entry which is preliminary data.</text>
</comment>
<feature type="non-terminal residue" evidence="2">
    <location>
        <position position="189"/>
    </location>
</feature>
<dbReference type="EMBL" id="CACTIH010006760">
    <property type="protein sequence ID" value="CAA3004884.1"/>
    <property type="molecule type" value="Genomic_DNA"/>
</dbReference>
<dbReference type="InterPro" id="IPR041679">
    <property type="entry name" value="DNA2/NAM7-like_C"/>
</dbReference>
<dbReference type="GO" id="GO:0004386">
    <property type="term" value="F:helicase activity"/>
    <property type="evidence" value="ECO:0007669"/>
    <property type="project" value="UniProtKB-KW"/>
</dbReference>
<dbReference type="Gene3D" id="3.40.50.300">
    <property type="entry name" value="P-loop containing nucleotide triphosphate hydrolases"/>
    <property type="match status" value="1"/>
</dbReference>
<dbReference type="InterPro" id="IPR047187">
    <property type="entry name" value="SF1_C_Upf1"/>
</dbReference>
<dbReference type="Gramene" id="OE9A052616T1">
    <property type="protein sequence ID" value="OE9A052616C1"/>
    <property type="gene ID" value="OE9A052616"/>
</dbReference>
<accession>A0A8S0TH92</accession>
<dbReference type="InterPro" id="IPR027417">
    <property type="entry name" value="P-loop_NTPase"/>
</dbReference>
<dbReference type="InterPro" id="IPR045055">
    <property type="entry name" value="DNA2/NAM7-like"/>
</dbReference>
<protein>
    <submittedName>
        <fullName evidence="2">IGHMBP2 family helicase</fullName>
    </submittedName>
</protein>
<gene>
    <name evidence="2" type="ORF">OLEA9_A052616</name>
</gene>
<keyword evidence="2" id="KW-0347">Helicase</keyword>
<dbReference type="Proteomes" id="UP000594638">
    <property type="component" value="Unassembled WGS sequence"/>
</dbReference>
<dbReference type="OrthoDB" id="6513042at2759"/>
<dbReference type="PANTHER" id="PTHR10887:SF495">
    <property type="entry name" value="HELICASE SENATAXIN ISOFORM X1-RELATED"/>
    <property type="match status" value="1"/>
</dbReference>
<name>A0A8S0TH92_OLEEU</name>
<keyword evidence="2" id="KW-0067">ATP-binding</keyword>
<dbReference type="CDD" id="cd18808">
    <property type="entry name" value="SF1_C_Upf1"/>
    <property type="match status" value="1"/>
</dbReference>
<dbReference type="SUPFAM" id="SSF52540">
    <property type="entry name" value="P-loop containing nucleoside triphosphate hydrolases"/>
    <property type="match status" value="1"/>
</dbReference>
<keyword evidence="3" id="KW-1185">Reference proteome</keyword>
<sequence length="189" mass="21760">MGFDPEKIGVITPYKLQAREIVKRLKDVVREERAFLDARFPNKSAERTVKDPSDYLADELGRIDLSIDSKGERGENDEIDTGYKIAWTEFKRDWICKIDTVDAFQGNEREIIIISTVRTGPTRNLTFLNDARRFNVAVSRAKWLSIVVGHWNTIRGGNYWPEVYRIAEKNALTIRQRGQTTSKGPRSNL</sequence>
<evidence type="ECO:0000313" key="3">
    <source>
        <dbReference type="Proteomes" id="UP000594638"/>
    </source>
</evidence>
<feature type="domain" description="DNA2/NAM7 helicase-like C-terminal" evidence="1">
    <location>
        <begin position="5"/>
        <end position="150"/>
    </location>
</feature>
<evidence type="ECO:0000259" key="1">
    <source>
        <dbReference type="Pfam" id="PF13087"/>
    </source>
</evidence>
<organism evidence="2 3">
    <name type="scientific">Olea europaea subsp. europaea</name>
    <dbReference type="NCBI Taxonomy" id="158383"/>
    <lineage>
        <taxon>Eukaryota</taxon>
        <taxon>Viridiplantae</taxon>
        <taxon>Streptophyta</taxon>
        <taxon>Embryophyta</taxon>
        <taxon>Tracheophyta</taxon>
        <taxon>Spermatophyta</taxon>
        <taxon>Magnoliopsida</taxon>
        <taxon>eudicotyledons</taxon>
        <taxon>Gunneridae</taxon>
        <taxon>Pentapetalae</taxon>
        <taxon>asterids</taxon>
        <taxon>lamiids</taxon>
        <taxon>Lamiales</taxon>
        <taxon>Oleaceae</taxon>
        <taxon>Oleeae</taxon>
        <taxon>Olea</taxon>
    </lineage>
</organism>
<reference evidence="2 3" key="1">
    <citation type="submission" date="2019-12" db="EMBL/GenBank/DDBJ databases">
        <authorList>
            <person name="Alioto T."/>
            <person name="Alioto T."/>
            <person name="Gomez Garrido J."/>
        </authorList>
    </citation>
    <scope>NUCLEOTIDE SEQUENCE [LARGE SCALE GENOMIC DNA]</scope>
</reference>
<evidence type="ECO:0000313" key="2">
    <source>
        <dbReference type="EMBL" id="CAA3004884.1"/>
    </source>
</evidence>
<dbReference type="AlphaFoldDB" id="A0A8S0TH92"/>